<dbReference type="EMBL" id="CAKOFQ010007482">
    <property type="protein sequence ID" value="CAH2002116.1"/>
    <property type="molecule type" value="Genomic_DNA"/>
</dbReference>
<dbReference type="PANTHER" id="PTHR47326">
    <property type="entry name" value="TRANSPOSABLE ELEMENT TC3 TRANSPOSASE-LIKE PROTEIN"/>
    <property type="match status" value="1"/>
</dbReference>
<gene>
    <name evidence="1" type="ORF">ACAOBT_LOCUS26610</name>
</gene>
<dbReference type="GO" id="GO:0003676">
    <property type="term" value="F:nucleic acid binding"/>
    <property type="evidence" value="ECO:0007669"/>
    <property type="project" value="InterPro"/>
</dbReference>
<sequence length="83" mass="9561">MSKRGDIDWPPRSPDLTPPHFFLWGYLKSKVYSSKPQTTEELKAKIRSAIAAIVPEMPEKVMENAAKRAHFALANKVIRKRRK</sequence>
<dbReference type="PANTHER" id="PTHR47326:SF1">
    <property type="entry name" value="HTH PSQ-TYPE DOMAIN-CONTAINING PROTEIN"/>
    <property type="match status" value="1"/>
</dbReference>
<dbReference type="AlphaFoldDB" id="A0A9P0PWZ1"/>
<reference evidence="1" key="1">
    <citation type="submission" date="2022-03" db="EMBL/GenBank/DDBJ databases">
        <authorList>
            <person name="Sayadi A."/>
        </authorList>
    </citation>
    <scope>NUCLEOTIDE SEQUENCE</scope>
</reference>
<dbReference type="InterPro" id="IPR036397">
    <property type="entry name" value="RNaseH_sf"/>
</dbReference>
<evidence type="ECO:0000313" key="2">
    <source>
        <dbReference type="Proteomes" id="UP001152888"/>
    </source>
</evidence>
<dbReference type="OrthoDB" id="8122262at2759"/>
<organism evidence="1 2">
    <name type="scientific">Acanthoscelides obtectus</name>
    <name type="common">Bean weevil</name>
    <name type="synonym">Bruchus obtectus</name>
    <dbReference type="NCBI Taxonomy" id="200917"/>
    <lineage>
        <taxon>Eukaryota</taxon>
        <taxon>Metazoa</taxon>
        <taxon>Ecdysozoa</taxon>
        <taxon>Arthropoda</taxon>
        <taxon>Hexapoda</taxon>
        <taxon>Insecta</taxon>
        <taxon>Pterygota</taxon>
        <taxon>Neoptera</taxon>
        <taxon>Endopterygota</taxon>
        <taxon>Coleoptera</taxon>
        <taxon>Polyphaga</taxon>
        <taxon>Cucujiformia</taxon>
        <taxon>Chrysomeloidea</taxon>
        <taxon>Chrysomelidae</taxon>
        <taxon>Bruchinae</taxon>
        <taxon>Bruchini</taxon>
        <taxon>Acanthoscelides</taxon>
    </lineage>
</organism>
<accession>A0A9P0PWZ1</accession>
<dbReference type="Proteomes" id="UP001152888">
    <property type="component" value="Unassembled WGS sequence"/>
</dbReference>
<evidence type="ECO:0000313" key="1">
    <source>
        <dbReference type="EMBL" id="CAH2002116.1"/>
    </source>
</evidence>
<protein>
    <submittedName>
        <fullName evidence="1">Uncharacterized protein</fullName>
    </submittedName>
</protein>
<dbReference type="Gene3D" id="3.30.420.10">
    <property type="entry name" value="Ribonuclease H-like superfamily/Ribonuclease H"/>
    <property type="match status" value="1"/>
</dbReference>
<keyword evidence="2" id="KW-1185">Reference proteome</keyword>
<proteinExistence type="predicted"/>
<name>A0A9P0PWZ1_ACAOB</name>
<comment type="caution">
    <text evidence="1">The sequence shown here is derived from an EMBL/GenBank/DDBJ whole genome shotgun (WGS) entry which is preliminary data.</text>
</comment>